<accession>A0A0F8Z8Y4</accession>
<comment type="caution">
    <text evidence="1">The sequence shown here is derived from an EMBL/GenBank/DDBJ whole genome shotgun (WGS) entry which is preliminary data.</text>
</comment>
<organism evidence="1">
    <name type="scientific">marine sediment metagenome</name>
    <dbReference type="NCBI Taxonomy" id="412755"/>
    <lineage>
        <taxon>unclassified sequences</taxon>
        <taxon>metagenomes</taxon>
        <taxon>ecological metagenomes</taxon>
    </lineage>
</organism>
<reference evidence="1" key="1">
    <citation type="journal article" date="2015" name="Nature">
        <title>Complex archaea that bridge the gap between prokaryotes and eukaryotes.</title>
        <authorList>
            <person name="Spang A."/>
            <person name="Saw J.H."/>
            <person name="Jorgensen S.L."/>
            <person name="Zaremba-Niedzwiedzka K."/>
            <person name="Martijn J."/>
            <person name="Lind A.E."/>
            <person name="van Eijk R."/>
            <person name="Schleper C."/>
            <person name="Guy L."/>
            <person name="Ettema T.J."/>
        </authorList>
    </citation>
    <scope>NUCLEOTIDE SEQUENCE</scope>
</reference>
<feature type="non-terminal residue" evidence="1">
    <location>
        <position position="63"/>
    </location>
</feature>
<gene>
    <name evidence="1" type="ORF">LCGC14_3000010</name>
</gene>
<evidence type="ECO:0000313" key="1">
    <source>
        <dbReference type="EMBL" id="KKK62869.1"/>
    </source>
</evidence>
<sequence length="63" mass="6940">MSETEKEEITLETQLMEIATSKNISKESAKTLVDEFKAAVSLDDDFVEKAMAIVVTDESQTGL</sequence>
<dbReference type="AlphaFoldDB" id="A0A0F8Z8Y4"/>
<dbReference type="EMBL" id="LAZR01061789">
    <property type="protein sequence ID" value="KKK62869.1"/>
    <property type="molecule type" value="Genomic_DNA"/>
</dbReference>
<protein>
    <submittedName>
        <fullName evidence="1">Uncharacterized protein</fullName>
    </submittedName>
</protein>
<proteinExistence type="predicted"/>
<name>A0A0F8Z8Y4_9ZZZZ</name>